<name>A0A8J3NCV7_9ACTN</name>
<organism evidence="7 8">
    <name type="scientific">Actinocatenispora rupis</name>
    <dbReference type="NCBI Taxonomy" id="519421"/>
    <lineage>
        <taxon>Bacteria</taxon>
        <taxon>Bacillati</taxon>
        <taxon>Actinomycetota</taxon>
        <taxon>Actinomycetes</taxon>
        <taxon>Micromonosporales</taxon>
        <taxon>Micromonosporaceae</taxon>
        <taxon>Actinocatenispora</taxon>
    </lineage>
</organism>
<keyword evidence="4" id="KW-0804">Transcription</keyword>
<dbReference type="Gene3D" id="1.10.10.60">
    <property type="entry name" value="Homeodomain-like"/>
    <property type="match status" value="1"/>
</dbReference>
<dbReference type="Pfam" id="PF02909">
    <property type="entry name" value="TetR_C_1"/>
    <property type="match status" value="1"/>
</dbReference>
<dbReference type="PROSITE" id="PS50977">
    <property type="entry name" value="HTH_TETR_2"/>
    <property type="match status" value="1"/>
</dbReference>
<dbReference type="InterPro" id="IPR004111">
    <property type="entry name" value="Repressor_TetR_C"/>
</dbReference>
<dbReference type="GO" id="GO:0003700">
    <property type="term" value="F:DNA-binding transcription factor activity"/>
    <property type="evidence" value="ECO:0007669"/>
    <property type="project" value="TreeGrafter"/>
</dbReference>
<dbReference type="GO" id="GO:0000976">
    <property type="term" value="F:transcription cis-regulatory region binding"/>
    <property type="evidence" value="ECO:0007669"/>
    <property type="project" value="TreeGrafter"/>
</dbReference>
<dbReference type="InterPro" id="IPR050109">
    <property type="entry name" value="HTH-type_TetR-like_transc_reg"/>
</dbReference>
<evidence type="ECO:0000256" key="5">
    <source>
        <dbReference type="PROSITE-ProRule" id="PRU00335"/>
    </source>
</evidence>
<dbReference type="PROSITE" id="PS01081">
    <property type="entry name" value="HTH_TETR_1"/>
    <property type="match status" value="1"/>
</dbReference>
<feature type="DNA-binding region" description="H-T-H motif" evidence="5">
    <location>
        <begin position="17"/>
        <end position="36"/>
    </location>
</feature>
<proteinExistence type="predicted"/>
<dbReference type="InterPro" id="IPR009057">
    <property type="entry name" value="Homeodomain-like_sf"/>
</dbReference>
<reference evidence="7" key="1">
    <citation type="submission" date="2021-01" db="EMBL/GenBank/DDBJ databases">
        <title>Whole genome shotgun sequence of Actinocatenispora rupis NBRC 107355.</title>
        <authorList>
            <person name="Komaki H."/>
            <person name="Tamura T."/>
        </authorList>
    </citation>
    <scope>NUCLEOTIDE SEQUENCE</scope>
    <source>
        <strain evidence="7">NBRC 107355</strain>
    </source>
</reference>
<keyword evidence="3 5" id="KW-0238">DNA-binding</keyword>
<evidence type="ECO:0000313" key="7">
    <source>
        <dbReference type="EMBL" id="GID14719.1"/>
    </source>
</evidence>
<evidence type="ECO:0000313" key="8">
    <source>
        <dbReference type="Proteomes" id="UP000612808"/>
    </source>
</evidence>
<dbReference type="Pfam" id="PF00440">
    <property type="entry name" value="TetR_N"/>
    <property type="match status" value="1"/>
</dbReference>
<dbReference type="SUPFAM" id="SSF48498">
    <property type="entry name" value="Tetracyclin repressor-like, C-terminal domain"/>
    <property type="match status" value="1"/>
</dbReference>
<dbReference type="InterPro" id="IPR023772">
    <property type="entry name" value="DNA-bd_HTH_TetR-type_CS"/>
</dbReference>
<evidence type="ECO:0000256" key="4">
    <source>
        <dbReference type="ARBA" id="ARBA00023163"/>
    </source>
</evidence>
<dbReference type="InterPro" id="IPR001647">
    <property type="entry name" value="HTH_TetR"/>
</dbReference>
<dbReference type="PRINTS" id="PR00400">
    <property type="entry name" value="TETREPRESSOR"/>
</dbReference>
<evidence type="ECO:0000256" key="1">
    <source>
        <dbReference type="ARBA" id="ARBA00022491"/>
    </source>
</evidence>
<dbReference type="PANTHER" id="PTHR30055:SF151">
    <property type="entry name" value="TRANSCRIPTIONAL REGULATORY PROTEIN"/>
    <property type="match status" value="1"/>
</dbReference>
<evidence type="ECO:0000256" key="2">
    <source>
        <dbReference type="ARBA" id="ARBA00023015"/>
    </source>
</evidence>
<dbReference type="GO" id="GO:0045892">
    <property type="term" value="P:negative regulation of DNA-templated transcription"/>
    <property type="evidence" value="ECO:0007669"/>
    <property type="project" value="InterPro"/>
</dbReference>
<sequence>MAASIAVLDERGLDKLSLHAVAARLGVAQPALYHHFRDKSEILAAVAAEVLDRHHTERLPHPGDDWRDLLVRYAQSLRRAMLAVRDGARLLALAGPRAPQLANAVAQVSFLEAHGFTGADAILAYVAVSRYTIGATLEQQTARDGGAIRFPDGDAPSAESAHLLDLAAQVAKLGPDHEFAVGLTALVHGLAPLRHP</sequence>
<dbReference type="AlphaFoldDB" id="A0A8J3NCV7"/>
<dbReference type="EMBL" id="BOMB01000032">
    <property type="protein sequence ID" value="GID14719.1"/>
    <property type="molecule type" value="Genomic_DNA"/>
</dbReference>
<evidence type="ECO:0000259" key="6">
    <source>
        <dbReference type="PROSITE" id="PS50977"/>
    </source>
</evidence>
<protein>
    <submittedName>
        <fullName evidence="7">TetR family transcriptional regulator</fullName>
    </submittedName>
</protein>
<gene>
    <name evidence="7" type="primary">tetR</name>
    <name evidence="7" type="ORF">Aru02nite_56080</name>
</gene>
<keyword evidence="2" id="KW-0805">Transcription regulation</keyword>
<dbReference type="Proteomes" id="UP000612808">
    <property type="component" value="Unassembled WGS sequence"/>
</dbReference>
<dbReference type="PANTHER" id="PTHR30055">
    <property type="entry name" value="HTH-TYPE TRANSCRIPTIONAL REGULATOR RUTR"/>
    <property type="match status" value="1"/>
</dbReference>
<evidence type="ECO:0000256" key="3">
    <source>
        <dbReference type="ARBA" id="ARBA00023125"/>
    </source>
</evidence>
<accession>A0A8J3NCV7</accession>
<comment type="caution">
    <text evidence="7">The sequence shown here is derived from an EMBL/GenBank/DDBJ whole genome shotgun (WGS) entry which is preliminary data.</text>
</comment>
<feature type="domain" description="HTH tetR-type" evidence="6">
    <location>
        <begin position="1"/>
        <end position="54"/>
    </location>
</feature>
<keyword evidence="8" id="KW-1185">Reference proteome</keyword>
<dbReference type="GO" id="GO:0046677">
    <property type="term" value="P:response to antibiotic"/>
    <property type="evidence" value="ECO:0007669"/>
    <property type="project" value="InterPro"/>
</dbReference>
<dbReference type="Gene3D" id="1.10.357.10">
    <property type="entry name" value="Tetracycline Repressor, domain 2"/>
    <property type="match status" value="1"/>
</dbReference>
<dbReference type="InterPro" id="IPR036271">
    <property type="entry name" value="Tet_transcr_reg_TetR-rel_C_sf"/>
</dbReference>
<keyword evidence="1" id="KW-0678">Repressor</keyword>
<dbReference type="SUPFAM" id="SSF46689">
    <property type="entry name" value="Homeodomain-like"/>
    <property type="match status" value="1"/>
</dbReference>
<dbReference type="InterPro" id="IPR003012">
    <property type="entry name" value="Tet_transcr_reg_TetR"/>
</dbReference>